<dbReference type="Proteomes" id="UP001485043">
    <property type="component" value="Unassembled WGS sequence"/>
</dbReference>
<dbReference type="GO" id="GO:0015979">
    <property type="term" value="P:photosynthesis"/>
    <property type="evidence" value="ECO:0007669"/>
    <property type="project" value="InterPro"/>
</dbReference>
<evidence type="ECO:0000259" key="1">
    <source>
        <dbReference type="Pfam" id="PF01789"/>
    </source>
</evidence>
<dbReference type="NCBIfam" id="NF040946">
    <property type="entry name" value="PSII_PsbP"/>
    <property type="match status" value="1"/>
</dbReference>
<dbReference type="Gene3D" id="3.40.1000.10">
    <property type="entry name" value="Mog1/PsbP, alpha/beta/alpha sandwich"/>
    <property type="match status" value="1"/>
</dbReference>
<keyword evidence="3" id="KW-1185">Reference proteome</keyword>
<protein>
    <recommendedName>
        <fullName evidence="1">PsbP C-terminal domain-containing protein</fullName>
    </recommendedName>
</protein>
<dbReference type="EMBL" id="JALJOV010000579">
    <property type="protein sequence ID" value="KAK9862631.1"/>
    <property type="molecule type" value="Genomic_DNA"/>
</dbReference>
<dbReference type="Pfam" id="PF01789">
    <property type="entry name" value="PsbP"/>
    <property type="match status" value="1"/>
</dbReference>
<dbReference type="SUPFAM" id="SSF55724">
    <property type="entry name" value="Mog1p/PsbP-like"/>
    <property type="match status" value="1"/>
</dbReference>
<evidence type="ECO:0000313" key="2">
    <source>
        <dbReference type="EMBL" id="KAK9862631.1"/>
    </source>
</evidence>
<reference evidence="2 3" key="1">
    <citation type="journal article" date="2024" name="Nat. Commun.">
        <title>Phylogenomics reveals the evolutionary origins of lichenization in chlorophyte algae.</title>
        <authorList>
            <person name="Puginier C."/>
            <person name="Libourel C."/>
            <person name="Otte J."/>
            <person name="Skaloud P."/>
            <person name="Haon M."/>
            <person name="Grisel S."/>
            <person name="Petersen M."/>
            <person name="Berrin J.G."/>
            <person name="Delaux P.M."/>
            <person name="Dal Grande F."/>
            <person name="Keller J."/>
        </authorList>
    </citation>
    <scope>NUCLEOTIDE SEQUENCE [LARGE SCALE GENOMIC DNA]</scope>
    <source>
        <strain evidence="2 3">SAG 2523</strain>
    </source>
</reference>
<comment type="caution">
    <text evidence="2">The sequence shown here is derived from an EMBL/GenBank/DDBJ whole genome shotgun (WGS) entry which is preliminary data.</text>
</comment>
<dbReference type="InterPro" id="IPR016123">
    <property type="entry name" value="Mog1/PsbP_a/b/a-sand"/>
</dbReference>
<dbReference type="GO" id="GO:0005509">
    <property type="term" value="F:calcium ion binding"/>
    <property type="evidence" value="ECO:0007669"/>
    <property type="project" value="InterPro"/>
</dbReference>
<dbReference type="InterPro" id="IPR002683">
    <property type="entry name" value="PsbP_C"/>
</dbReference>
<dbReference type="PANTHER" id="PTHR31407:SF4">
    <property type="entry name" value="PSBP-LIKE PROTEIN 1, CHLOROPLASTIC"/>
    <property type="match status" value="1"/>
</dbReference>
<gene>
    <name evidence="2" type="ORF">WJX84_009712</name>
</gene>
<evidence type="ECO:0000313" key="3">
    <source>
        <dbReference type="Proteomes" id="UP001485043"/>
    </source>
</evidence>
<dbReference type="GO" id="GO:0019898">
    <property type="term" value="C:extrinsic component of membrane"/>
    <property type="evidence" value="ECO:0007669"/>
    <property type="project" value="InterPro"/>
</dbReference>
<feature type="domain" description="PsbP C-terminal" evidence="1">
    <location>
        <begin position="37"/>
        <end position="186"/>
    </location>
</feature>
<sequence>MAIICQASSGQGRRQALEAAAVVAIGSLLPRAAAAKGYVPAKDQQDGYSFIYPFGWQEVSVTGQDVVYKDIIEPLESASVAVAATDKATVEDYGALGEVAKTFSEGVLTPKGQPVKVLGVNRRAGENGRIYFEFEFASKAPNYIRHALSTVTVANGKLYTLTTGANEKRWDKVKTDLSAIIKSFNVDDVVRT</sequence>
<proteinExistence type="predicted"/>
<organism evidence="2 3">
    <name type="scientific">Apatococcus fuscideae</name>
    <dbReference type="NCBI Taxonomy" id="2026836"/>
    <lineage>
        <taxon>Eukaryota</taxon>
        <taxon>Viridiplantae</taxon>
        <taxon>Chlorophyta</taxon>
        <taxon>core chlorophytes</taxon>
        <taxon>Trebouxiophyceae</taxon>
        <taxon>Chlorellales</taxon>
        <taxon>Chlorellaceae</taxon>
        <taxon>Apatococcus</taxon>
    </lineage>
</organism>
<name>A0AAW1SYT5_9CHLO</name>
<dbReference type="PANTHER" id="PTHR31407">
    <property type="match status" value="1"/>
</dbReference>
<dbReference type="AlphaFoldDB" id="A0AAW1SYT5"/>
<dbReference type="GO" id="GO:0009654">
    <property type="term" value="C:photosystem II oxygen evolving complex"/>
    <property type="evidence" value="ECO:0007669"/>
    <property type="project" value="InterPro"/>
</dbReference>
<accession>A0AAW1SYT5</accession>